<evidence type="ECO:0000256" key="2">
    <source>
        <dbReference type="ARBA" id="ARBA00009399"/>
    </source>
</evidence>
<name>A0A1C7FAG6_9VIBR</name>
<dbReference type="STRING" id="45658.VSVS12_02101"/>
<proteinExistence type="inferred from homology"/>
<organism evidence="8 9">
    <name type="scientific">Vibrio scophthalmi</name>
    <dbReference type="NCBI Taxonomy" id="45658"/>
    <lineage>
        <taxon>Bacteria</taxon>
        <taxon>Pseudomonadati</taxon>
        <taxon>Pseudomonadota</taxon>
        <taxon>Gammaproteobacteria</taxon>
        <taxon>Vibrionales</taxon>
        <taxon>Vibrionaceae</taxon>
        <taxon>Vibrio</taxon>
    </lineage>
</organism>
<dbReference type="InterPro" id="IPR051401">
    <property type="entry name" value="GtrA_CellWall_Glycosyl"/>
</dbReference>
<feature type="transmembrane region" description="Helical" evidence="6">
    <location>
        <begin position="111"/>
        <end position="131"/>
    </location>
</feature>
<dbReference type="GO" id="GO:0000271">
    <property type="term" value="P:polysaccharide biosynthetic process"/>
    <property type="evidence" value="ECO:0007669"/>
    <property type="project" value="InterPro"/>
</dbReference>
<dbReference type="InterPro" id="IPR007267">
    <property type="entry name" value="GtrA_DPMS_TM"/>
</dbReference>
<comment type="similarity">
    <text evidence="2">Belongs to the GtrA family.</text>
</comment>
<evidence type="ECO:0000256" key="4">
    <source>
        <dbReference type="ARBA" id="ARBA00022989"/>
    </source>
</evidence>
<evidence type="ECO:0000313" key="8">
    <source>
        <dbReference type="EMBL" id="ANU35999.1"/>
    </source>
</evidence>
<feature type="transmembrane region" description="Helical" evidence="6">
    <location>
        <begin position="40"/>
        <end position="57"/>
    </location>
</feature>
<dbReference type="Proteomes" id="UP000092528">
    <property type="component" value="Chromosome 1"/>
</dbReference>
<feature type="transmembrane region" description="Helical" evidence="6">
    <location>
        <begin position="78"/>
        <end position="99"/>
    </location>
</feature>
<keyword evidence="9" id="KW-1185">Reference proteome</keyword>
<dbReference type="GeneID" id="96871135"/>
<protein>
    <recommendedName>
        <fullName evidence="7">GtrA/DPMS transmembrane domain-containing protein</fullName>
    </recommendedName>
</protein>
<gene>
    <name evidence="8" type="ORF">VSVS05_00868</name>
</gene>
<dbReference type="RefSeq" id="WP_065545182.1">
    <property type="nucleotide sequence ID" value="NZ_CP016414.1"/>
</dbReference>
<comment type="subcellular location">
    <subcellularLocation>
        <location evidence="1">Membrane</location>
        <topology evidence="1">Multi-pass membrane protein</topology>
    </subcellularLocation>
</comment>
<evidence type="ECO:0000256" key="6">
    <source>
        <dbReference type="SAM" id="Phobius"/>
    </source>
</evidence>
<sequence length="138" mass="15602">MKRLQQHRLLKFALVGGMGFIADALVFMLCAYLFSLPLLWARGIAFCCAASVTWFGNRRFTFRQGQAPWQTDNIKNLLSQWLTFMSCALISALPNFLVFQSILLGLGKQGWVPLFALTAGVLVGMLSNYILSCRWVFR</sequence>
<keyword evidence="3 6" id="KW-0812">Transmembrane</keyword>
<dbReference type="AlphaFoldDB" id="A0A1C7FAG6"/>
<dbReference type="PANTHER" id="PTHR38459:SF1">
    <property type="entry name" value="PROPHAGE BACTOPRENOL-LINKED GLUCOSE TRANSLOCASE HOMOLOG"/>
    <property type="match status" value="1"/>
</dbReference>
<feature type="domain" description="GtrA/DPMS transmembrane" evidence="7">
    <location>
        <begin position="11"/>
        <end position="137"/>
    </location>
</feature>
<dbReference type="EMBL" id="CP016414">
    <property type="protein sequence ID" value="ANU35999.1"/>
    <property type="molecule type" value="Genomic_DNA"/>
</dbReference>
<dbReference type="GO" id="GO:0005886">
    <property type="term" value="C:plasma membrane"/>
    <property type="evidence" value="ECO:0007669"/>
    <property type="project" value="TreeGrafter"/>
</dbReference>
<evidence type="ECO:0000256" key="3">
    <source>
        <dbReference type="ARBA" id="ARBA00022692"/>
    </source>
</evidence>
<evidence type="ECO:0000256" key="1">
    <source>
        <dbReference type="ARBA" id="ARBA00004141"/>
    </source>
</evidence>
<accession>A0A1C7FAG6</accession>
<dbReference type="PANTHER" id="PTHR38459">
    <property type="entry name" value="PROPHAGE BACTOPRENOL-LINKED GLUCOSE TRANSLOCASE HOMOLOG"/>
    <property type="match status" value="1"/>
</dbReference>
<keyword evidence="4 6" id="KW-1133">Transmembrane helix</keyword>
<dbReference type="Pfam" id="PF04138">
    <property type="entry name" value="GtrA_DPMS_TM"/>
    <property type="match status" value="1"/>
</dbReference>
<feature type="transmembrane region" description="Helical" evidence="6">
    <location>
        <begin position="12"/>
        <end position="34"/>
    </location>
</feature>
<evidence type="ECO:0000259" key="7">
    <source>
        <dbReference type="Pfam" id="PF04138"/>
    </source>
</evidence>
<evidence type="ECO:0000256" key="5">
    <source>
        <dbReference type="ARBA" id="ARBA00023136"/>
    </source>
</evidence>
<keyword evidence="5 6" id="KW-0472">Membrane</keyword>
<reference evidence="8 9" key="1">
    <citation type="submission" date="2016-07" db="EMBL/GenBank/DDBJ databases">
        <title>Genome sequencing of Vibrio scophthalmi strain VS-05, an isolated from Paralichthys olivaceus.</title>
        <authorList>
            <person name="Han H.-J."/>
        </authorList>
    </citation>
    <scope>NUCLEOTIDE SEQUENCE [LARGE SCALE GENOMIC DNA]</scope>
    <source>
        <strain evidence="8 9">VS-05</strain>
    </source>
</reference>
<evidence type="ECO:0000313" key="9">
    <source>
        <dbReference type="Proteomes" id="UP000092528"/>
    </source>
</evidence>